<comment type="caution">
    <text evidence="10">The sequence shown here is derived from an EMBL/GenBank/DDBJ whole genome shotgun (WGS) entry which is preliminary data.</text>
</comment>
<dbReference type="EC" id="2.1.1.63" evidence="3"/>
<organism evidence="10 11">
    <name type="scientific">Candidatus Buchananbacteria bacterium RIFCSPHIGHO2_01_FULL_39_14</name>
    <dbReference type="NCBI Taxonomy" id="1797532"/>
    <lineage>
        <taxon>Bacteria</taxon>
        <taxon>Candidatus Buchananiibacteriota</taxon>
    </lineage>
</organism>
<evidence type="ECO:0000256" key="5">
    <source>
        <dbReference type="ARBA" id="ARBA00022679"/>
    </source>
</evidence>
<comment type="catalytic activity">
    <reaction evidence="1">
        <text>a 4-O-methyl-thymidine in DNA + L-cysteinyl-[protein] = a thymidine in DNA + S-methyl-L-cysteinyl-[protein]</text>
        <dbReference type="Rhea" id="RHEA:53428"/>
        <dbReference type="Rhea" id="RHEA-COMP:10131"/>
        <dbReference type="Rhea" id="RHEA-COMP:10132"/>
        <dbReference type="Rhea" id="RHEA-COMP:13555"/>
        <dbReference type="Rhea" id="RHEA-COMP:13556"/>
        <dbReference type="ChEBI" id="CHEBI:29950"/>
        <dbReference type="ChEBI" id="CHEBI:82612"/>
        <dbReference type="ChEBI" id="CHEBI:137386"/>
        <dbReference type="ChEBI" id="CHEBI:137387"/>
        <dbReference type="EC" id="2.1.1.63"/>
    </reaction>
</comment>
<dbReference type="SUPFAM" id="SSF46767">
    <property type="entry name" value="Methylated DNA-protein cysteine methyltransferase, C-terminal domain"/>
    <property type="match status" value="1"/>
</dbReference>
<feature type="domain" description="Methylated-DNA-[protein]-cysteine S-methyltransferase DNA binding" evidence="9">
    <location>
        <begin position="15"/>
        <end position="94"/>
    </location>
</feature>
<dbReference type="Proteomes" id="UP000178930">
    <property type="component" value="Unassembled WGS sequence"/>
</dbReference>
<name>A0A1G1XZY8_9BACT</name>
<dbReference type="Pfam" id="PF01035">
    <property type="entry name" value="DNA_binding_1"/>
    <property type="match status" value="1"/>
</dbReference>
<dbReference type="FunFam" id="1.10.10.10:FF:000214">
    <property type="entry name" value="Methylated-DNA--protein-cysteine methyltransferase"/>
    <property type="match status" value="1"/>
</dbReference>
<accession>A0A1G1XZY8</accession>
<evidence type="ECO:0000313" key="10">
    <source>
        <dbReference type="EMBL" id="OGY45110.1"/>
    </source>
</evidence>
<evidence type="ECO:0000256" key="3">
    <source>
        <dbReference type="ARBA" id="ARBA00011918"/>
    </source>
</evidence>
<dbReference type="InterPro" id="IPR001497">
    <property type="entry name" value="MethylDNA_cys_MeTrfase_AS"/>
</dbReference>
<sequence>MPQIDKQKLGRLTFFQKKVLAKIKKVPLGKVTTYQLLAKAINQPKAVRAVAQALKKNPNLIKVPCHRVVAAGGKLGGYVLGDWQKKKILAKEGIEFDQRQKIKDFEKKLYHFD</sequence>
<evidence type="ECO:0000256" key="2">
    <source>
        <dbReference type="ARBA" id="ARBA00008711"/>
    </source>
</evidence>
<comment type="catalytic activity">
    <reaction evidence="8">
        <text>a 6-O-methyl-2'-deoxyguanosine in DNA + L-cysteinyl-[protein] = S-methyl-L-cysteinyl-[protein] + a 2'-deoxyguanosine in DNA</text>
        <dbReference type="Rhea" id="RHEA:24000"/>
        <dbReference type="Rhea" id="RHEA-COMP:10131"/>
        <dbReference type="Rhea" id="RHEA-COMP:10132"/>
        <dbReference type="Rhea" id="RHEA-COMP:11367"/>
        <dbReference type="Rhea" id="RHEA-COMP:11368"/>
        <dbReference type="ChEBI" id="CHEBI:29950"/>
        <dbReference type="ChEBI" id="CHEBI:82612"/>
        <dbReference type="ChEBI" id="CHEBI:85445"/>
        <dbReference type="ChEBI" id="CHEBI:85448"/>
        <dbReference type="EC" id="2.1.1.63"/>
    </reaction>
</comment>
<dbReference type="GO" id="GO:0032259">
    <property type="term" value="P:methylation"/>
    <property type="evidence" value="ECO:0007669"/>
    <property type="project" value="UniProtKB-KW"/>
</dbReference>
<dbReference type="CDD" id="cd06445">
    <property type="entry name" value="ATase"/>
    <property type="match status" value="1"/>
</dbReference>
<keyword evidence="7" id="KW-0234">DNA repair</keyword>
<reference evidence="10 11" key="1">
    <citation type="journal article" date="2016" name="Nat. Commun.">
        <title>Thousands of microbial genomes shed light on interconnected biogeochemical processes in an aquifer system.</title>
        <authorList>
            <person name="Anantharaman K."/>
            <person name="Brown C.T."/>
            <person name="Hug L.A."/>
            <person name="Sharon I."/>
            <person name="Castelle C.J."/>
            <person name="Probst A.J."/>
            <person name="Thomas B.C."/>
            <person name="Singh A."/>
            <person name="Wilkins M.J."/>
            <person name="Karaoz U."/>
            <person name="Brodie E.L."/>
            <person name="Williams K.H."/>
            <person name="Hubbard S.S."/>
            <person name="Banfield J.F."/>
        </authorList>
    </citation>
    <scope>NUCLEOTIDE SEQUENCE [LARGE SCALE GENOMIC DNA]</scope>
</reference>
<evidence type="ECO:0000313" key="11">
    <source>
        <dbReference type="Proteomes" id="UP000178930"/>
    </source>
</evidence>
<evidence type="ECO:0000256" key="7">
    <source>
        <dbReference type="ARBA" id="ARBA00023204"/>
    </source>
</evidence>
<keyword evidence="5" id="KW-0808">Transferase</keyword>
<dbReference type="AlphaFoldDB" id="A0A1G1XZY8"/>
<keyword evidence="4" id="KW-0489">Methyltransferase</keyword>
<dbReference type="Gene3D" id="1.10.10.10">
    <property type="entry name" value="Winged helix-like DNA-binding domain superfamily/Winged helix DNA-binding domain"/>
    <property type="match status" value="1"/>
</dbReference>
<dbReference type="InterPro" id="IPR014048">
    <property type="entry name" value="MethylDNA_cys_MeTrfase_DNA-bd"/>
</dbReference>
<proteinExistence type="inferred from homology"/>
<evidence type="ECO:0000256" key="8">
    <source>
        <dbReference type="ARBA" id="ARBA00049348"/>
    </source>
</evidence>
<protein>
    <recommendedName>
        <fullName evidence="3">methylated-DNA--[protein]-cysteine S-methyltransferase</fullName>
        <ecNumber evidence="3">2.1.1.63</ecNumber>
    </recommendedName>
</protein>
<dbReference type="InterPro" id="IPR036388">
    <property type="entry name" value="WH-like_DNA-bd_sf"/>
</dbReference>
<dbReference type="PANTHER" id="PTHR10815">
    <property type="entry name" value="METHYLATED-DNA--PROTEIN-CYSTEINE METHYLTRANSFERASE"/>
    <property type="match status" value="1"/>
</dbReference>
<dbReference type="GO" id="GO:0003908">
    <property type="term" value="F:methylated-DNA-[protein]-cysteine S-methyltransferase activity"/>
    <property type="evidence" value="ECO:0007669"/>
    <property type="project" value="UniProtKB-EC"/>
</dbReference>
<evidence type="ECO:0000256" key="1">
    <source>
        <dbReference type="ARBA" id="ARBA00001286"/>
    </source>
</evidence>
<keyword evidence="6" id="KW-0227">DNA damage</keyword>
<dbReference type="PANTHER" id="PTHR10815:SF13">
    <property type="entry name" value="METHYLATED-DNA--PROTEIN-CYSTEINE METHYLTRANSFERASE"/>
    <property type="match status" value="1"/>
</dbReference>
<dbReference type="GO" id="GO:0006281">
    <property type="term" value="P:DNA repair"/>
    <property type="evidence" value="ECO:0007669"/>
    <property type="project" value="UniProtKB-KW"/>
</dbReference>
<dbReference type="PROSITE" id="PS00374">
    <property type="entry name" value="MGMT"/>
    <property type="match status" value="1"/>
</dbReference>
<dbReference type="NCBIfam" id="TIGR00589">
    <property type="entry name" value="ogt"/>
    <property type="match status" value="1"/>
</dbReference>
<evidence type="ECO:0000256" key="4">
    <source>
        <dbReference type="ARBA" id="ARBA00022603"/>
    </source>
</evidence>
<evidence type="ECO:0000259" key="9">
    <source>
        <dbReference type="Pfam" id="PF01035"/>
    </source>
</evidence>
<evidence type="ECO:0000256" key="6">
    <source>
        <dbReference type="ARBA" id="ARBA00022763"/>
    </source>
</evidence>
<dbReference type="InterPro" id="IPR036217">
    <property type="entry name" value="MethylDNA_cys_MeTrfase_DNAb"/>
</dbReference>
<comment type="similarity">
    <text evidence="2">Belongs to the MGMT family.</text>
</comment>
<dbReference type="STRING" id="1797532.A2729_05485"/>
<dbReference type="EMBL" id="MHIB01000005">
    <property type="protein sequence ID" value="OGY45110.1"/>
    <property type="molecule type" value="Genomic_DNA"/>
</dbReference>
<gene>
    <name evidence="10" type="ORF">A2729_05485</name>
</gene>